<feature type="domain" description="Ig-like" evidence="11">
    <location>
        <begin position="1"/>
        <end position="121"/>
    </location>
</feature>
<dbReference type="GO" id="GO:0071222">
    <property type="term" value="P:cellular response to lipopolysaccharide"/>
    <property type="evidence" value="ECO:0007669"/>
    <property type="project" value="TreeGrafter"/>
</dbReference>
<reference evidence="12" key="1">
    <citation type="submission" date="2025-08" db="UniProtKB">
        <authorList>
            <consortium name="Ensembl"/>
        </authorList>
    </citation>
    <scope>IDENTIFICATION</scope>
</reference>
<dbReference type="SUPFAM" id="SSF48726">
    <property type="entry name" value="Immunoglobulin"/>
    <property type="match status" value="1"/>
</dbReference>
<dbReference type="GeneTree" id="ENSGT00940000168410"/>
<dbReference type="InterPro" id="IPR013783">
    <property type="entry name" value="Ig-like_fold"/>
</dbReference>
<evidence type="ECO:0000256" key="1">
    <source>
        <dbReference type="ARBA" id="ARBA00004251"/>
    </source>
</evidence>
<evidence type="ECO:0000259" key="11">
    <source>
        <dbReference type="PROSITE" id="PS50835"/>
    </source>
</evidence>
<evidence type="ECO:0000256" key="4">
    <source>
        <dbReference type="ARBA" id="ARBA00022729"/>
    </source>
</evidence>
<keyword evidence="8" id="KW-0675">Receptor</keyword>
<accession>A0A3Q2WJJ6</accession>
<evidence type="ECO:0000256" key="7">
    <source>
        <dbReference type="ARBA" id="ARBA00023157"/>
    </source>
</evidence>
<dbReference type="STRING" id="8153.ENSHBUP00000025841"/>
<dbReference type="InterPro" id="IPR007110">
    <property type="entry name" value="Ig-like_dom"/>
</dbReference>
<dbReference type="PANTHER" id="PTHR25466:SF14">
    <property type="entry name" value="BUTYROPHILIN SUBFAMILY 2 MEMBER A2-LIKE-RELATED"/>
    <property type="match status" value="1"/>
</dbReference>
<dbReference type="GO" id="GO:0007166">
    <property type="term" value="P:cell surface receptor signaling pathway"/>
    <property type="evidence" value="ECO:0007669"/>
    <property type="project" value="TreeGrafter"/>
</dbReference>
<dbReference type="GO" id="GO:0009897">
    <property type="term" value="C:external side of plasma membrane"/>
    <property type="evidence" value="ECO:0007669"/>
    <property type="project" value="TreeGrafter"/>
</dbReference>
<keyword evidence="6" id="KW-0472">Membrane</keyword>
<dbReference type="GO" id="GO:0031295">
    <property type="term" value="P:T cell costimulation"/>
    <property type="evidence" value="ECO:0007669"/>
    <property type="project" value="TreeGrafter"/>
</dbReference>
<keyword evidence="13" id="KW-1185">Reference proteome</keyword>
<evidence type="ECO:0000313" key="13">
    <source>
        <dbReference type="Proteomes" id="UP000264840"/>
    </source>
</evidence>
<dbReference type="PANTHER" id="PTHR25466">
    <property type="entry name" value="T-LYMPHOCYTE ACTIVATION ANTIGEN"/>
    <property type="match status" value="1"/>
</dbReference>
<dbReference type="InterPro" id="IPR003599">
    <property type="entry name" value="Ig_sub"/>
</dbReference>
<dbReference type="Ensembl" id="ENSHBUT00000004954.1">
    <property type="protein sequence ID" value="ENSHBUP00000025841.1"/>
    <property type="gene ID" value="ENSHBUG00000008081.1"/>
</dbReference>
<dbReference type="AlphaFoldDB" id="A0A3Q2WJJ6"/>
<name>A0A3Q2WJJ6_HAPBU</name>
<evidence type="ECO:0000256" key="3">
    <source>
        <dbReference type="ARBA" id="ARBA00022692"/>
    </source>
</evidence>
<evidence type="ECO:0000256" key="6">
    <source>
        <dbReference type="ARBA" id="ARBA00023136"/>
    </source>
</evidence>
<dbReference type="SMART" id="SM00409">
    <property type="entry name" value="IG"/>
    <property type="match status" value="1"/>
</dbReference>
<keyword evidence="5" id="KW-1133">Transmembrane helix</keyword>
<sequence>MSRELVLLCFQFDSNRSSKALAGEHSVLLPFTTKADLPQHVTVEWTLTEPTERKVHVYESENNQSHNQDQDYRDRTEMKEDPLGTKDLSLTLKDLHLTNSGVYTCTVYNKDGHMLLQKAVTLRVRGECNSCLYTSRVFVLPTFPDFHSKAVSGQHRHIKLLTHHKWLQAHTEACGAPSATDTVYGYFIH</sequence>
<reference evidence="12" key="2">
    <citation type="submission" date="2025-09" db="UniProtKB">
        <authorList>
            <consortium name="Ensembl"/>
        </authorList>
    </citation>
    <scope>IDENTIFICATION</scope>
</reference>
<evidence type="ECO:0000256" key="8">
    <source>
        <dbReference type="ARBA" id="ARBA00023170"/>
    </source>
</evidence>
<evidence type="ECO:0000313" key="12">
    <source>
        <dbReference type="Ensembl" id="ENSHBUP00000025841.1"/>
    </source>
</evidence>
<keyword evidence="7" id="KW-1015">Disulfide bond</keyword>
<dbReference type="PROSITE" id="PS50835">
    <property type="entry name" value="IG_LIKE"/>
    <property type="match status" value="1"/>
</dbReference>
<keyword evidence="2" id="KW-1003">Cell membrane</keyword>
<evidence type="ECO:0000256" key="2">
    <source>
        <dbReference type="ARBA" id="ARBA00022475"/>
    </source>
</evidence>
<evidence type="ECO:0000256" key="5">
    <source>
        <dbReference type="ARBA" id="ARBA00022989"/>
    </source>
</evidence>
<dbReference type="Gene3D" id="2.60.40.10">
    <property type="entry name" value="Immunoglobulins"/>
    <property type="match status" value="1"/>
</dbReference>
<dbReference type="InterPro" id="IPR013106">
    <property type="entry name" value="Ig_V-set"/>
</dbReference>
<dbReference type="Proteomes" id="UP000264840">
    <property type="component" value="Unplaced"/>
</dbReference>
<dbReference type="GO" id="GO:0042102">
    <property type="term" value="P:positive regulation of T cell proliferation"/>
    <property type="evidence" value="ECO:0007669"/>
    <property type="project" value="TreeGrafter"/>
</dbReference>
<dbReference type="InterPro" id="IPR036179">
    <property type="entry name" value="Ig-like_dom_sf"/>
</dbReference>
<evidence type="ECO:0000256" key="9">
    <source>
        <dbReference type="ARBA" id="ARBA00023180"/>
    </source>
</evidence>
<proteinExistence type="predicted"/>
<dbReference type="GO" id="GO:0042130">
    <property type="term" value="P:negative regulation of T cell proliferation"/>
    <property type="evidence" value="ECO:0007669"/>
    <property type="project" value="TreeGrafter"/>
</dbReference>
<keyword evidence="4" id="KW-0732">Signal</keyword>
<evidence type="ECO:0000256" key="10">
    <source>
        <dbReference type="ARBA" id="ARBA00023319"/>
    </source>
</evidence>
<keyword evidence="10" id="KW-0393">Immunoglobulin domain</keyword>
<protein>
    <recommendedName>
        <fullName evidence="11">Ig-like domain-containing protein</fullName>
    </recommendedName>
</protein>
<keyword evidence="3" id="KW-0812">Transmembrane</keyword>
<organism evidence="12 13">
    <name type="scientific">Haplochromis burtoni</name>
    <name type="common">Burton's mouthbrooder</name>
    <name type="synonym">Chromis burtoni</name>
    <dbReference type="NCBI Taxonomy" id="8153"/>
    <lineage>
        <taxon>Eukaryota</taxon>
        <taxon>Metazoa</taxon>
        <taxon>Chordata</taxon>
        <taxon>Craniata</taxon>
        <taxon>Vertebrata</taxon>
        <taxon>Euteleostomi</taxon>
        <taxon>Actinopterygii</taxon>
        <taxon>Neopterygii</taxon>
        <taxon>Teleostei</taxon>
        <taxon>Neoteleostei</taxon>
        <taxon>Acanthomorphata</taxon>
        <taxon>Ovalentaria</taxon>
        <taxon>Cichlomorphae</taxon>
        <taxon>Cichliformes</taxon>
        <taxon>Cichlidae</taxon>
        <taxon>African cichlids</taxon>
        <taxon>Pseudocrenilabrinae</taxon>
        <taxon>Haplochromini</taxon>
        <taxon>Haplochromis</taxon>
    </lineage>
</organism>
<dbReference type="Pfam" id="PF07686">
    <property type="entry name" value="V-set"/>
    <property type="match status" value="1"/>
</dbReference>
<comment type="subcellular location">
    <subcellularLocation>
        <location evidence="1">Cell membrane</location>
        <topology evidence="1">Single-pass type I membrane protein</topology>
    </subcellularLocation>
</comment>
<dbReference type="GO" id="GO:0006955">
    <property type="term" value="P:immune response"/>
    <property type="evidence" value="ECO:0007669"/>
    <property type="project" value="TreeGrafter"/>
</dbReference>
<keyword evidence="9" id="KW-0325">Glycoprotein</keyword>
<dbReference type="InterPro" id="IPR051713">
    <property type="entry name" value="T-cell_Activation_Regulation"/>
</dbReference>